<proteinExistence type="predicted"/>
<organism evidence="1 2">
    <name type="scientific">Thalictrum thalictroides</name>
    <name type="common">Rue-anemone</name>
    <name type="synonym">Anemone thalictroides</name>
    <dbReference type="NCBI Taxonomy" id="46969"/>
    <lineage>
        <taxon>Eukaryota</taxon>
        <taxon>Viridiplantae</taxon>
        <taxon>Streptophyta</taxon>
        <taxon>Embryophyta</taxon>
        <taxon>Tracheophyta</taxon>
        <taxon>Spermatophyta</taxon>
        <taxon>Magnoliopsida</taxon>
        <taxon>Ranunculales</taxon>
        <taxon>Ranunculaceae</taxon>
        <taxon>Thalictroideae</taxon>
        <taxon>Thalictrum</taxon>
    </lineage>
</organism>
<dbReference type="AlphaFoldDB" id="A0A7J6WSC9"/>
<reference evidence="1 2" key="1">
    <citation type="submission" date="2020-06" db="EMBL/GenBank/DDBJ databases">
        <title>Transcriptomic and genomic resources for Thalictrum thalictroides and T. hernandezii: Facilitating candidate gene discovery in an emerging model plant lineage.</title>
        <authorList>
            <person name="Arias T."/>
            <person name="Riano-Pachon D.M."/>
            <person name="Di Stilio V.S."/>
        </authorList>
    </citation>
    <scope>NUCLEOTIDE SEQUENCE [LARGE SCALE GENOMIC DNA]</scope>
    <source>
        <strain evidence="2">cv. WT478/WT964</strain>
        <tissue evidence="1">Leaves</tissue>
    </source>
</reference>
<evidence type="ECO:0000313" key="1">
    <source>
        <dbReference type="EMBL" id="KAF5199365.1"/>
    </source>
</evidence>
<sequence>MWTGVMQNWMHFGIYIHNILRVLVCSHQSGVHDKSFLLIVELKLKWIFCHALDCTHYVRELYDDLFSFKMIHKTEQKYTCLPFW</sequence>
<protein>
    <submittedName>
        <fullName evidence="1">Uncharacterized protein</fullName>
    </submittedName>
</protein>
<accession>A0A7J6WSC9</accession>
<evidence type="ECO:0000313" key="2">
    <source>
        <dbReference type="Proteomes" id="UP000554482"/>
    </source>
</evidence>
<comment type="caution">
    <text evidence="1">The sequence shown here is derived from an EMBL/GenBank/DDBJ whole genome shotgun (WGS) entry which is preliminary data.</text>
</comment>
<keyword evidence="2" id="KW-1185">Reference proteome</keyword>
<dbReference type="Proteomes" id="UP000554482">
    <property type="component" value="Unassembled WGS sequence"/>
</dbReference>
<dbReference type="EMBL" id="JABWDY010012077">
    <property type="protein sequence ID" value="KAF5199365.1"/>
    <property type="molecule type" value="Genomic_DNA"/>
</dbReference>
<gene>
    <name evidence="1" type="ORF">FRX31_011049</name>
</gene>
<name>A0A7J6WSC9_THATH</name>